<gene>
    <name evidence="2" type="ORF">L7E55_06105</name>
</gene>
<organism evidence="2 3">
    <name type="scientific">Pelotomaculum isophthalicicum JI</name>
    <dbReference type="NCBI Taxonomy" id="947010"/>
    <lineage>
        <taxon>Bacteria</taxon>
        <taxon>Bacillati</taxon>
        <taxon>Bacillota</taxon>
        <taxon>Clostridia</taxon>
        <taxon>Eubacteriales</taxon>
        <taxon>Desulfotomaculaceae</taxon>
        <taxon>Pelotomaculum</taxon>
    </lineage>
</organism>
<proteinExistence type="predicted"/>
<name>A0A9X4H5V0_9FIRM</name>
<feature type="transmembrane region" description="Helical" evidence="1">
    <location>
        <begin position="12"/>
        <end position="34"/>
    </location>
</feature>
<dbReference type="AlphaFoldDB" id="A0A9X4H5V0"/>
<keyword evidence="1" id="KW-0472">Membrane</keyword>
<keyword evidence="1" id="KW-1133">Transmembrane helix</keyword>
<dbReference type="Gene3D" id="2.50.20.20">
    <property type="match status" value="1"/>
</dbReference>
<dbReference type="EMBL" id="JAKOAV010000008">
    <property type="protein sequence ID" value="MDF9407934.1"/>
    <property type="molecule type" value="Genomic_DNA"/>
</dbReference>
<keyword evidence="3" id="KW-1185">Reference proteome</keyword>
<dbReference type="Proteomes" id="UP001154312">
    <property type="component" value="Unassembled WGS sequence"/>
</dbReference>
<dbReference type="RefSeq" id="WP_277443189.1">
    <property type="nucleotide sequence ID" value="NZ_JAKOAV010000008.1"/>
</dbReference>
<accession>A0A9X4H5V0</accession>
<comment type="caution">
    <text evidence="2">The sequence shown here is derived from an EMBL/GenBank/DDBJ whole genome shotgun (WGS) entry which is preliminary data.</text>
</comment>
<protein>
    <recommendedName>
        <fullName evidence="4">LppX_LprAFG lipoprotein</fullName>
    </recommendedName>
</protein>
<evidence type="ECO:0000256" key="1">
    <source>
        <dbReference type="SAM" id="Phobius"/>
    </source>
</evidence>
<keyword evidence="1" id="KW-0812">Transmembrane</keyword>
<evidence type="ECO:0008006" key="4">
    <source>
        <dbReference type="Google" id="ProtNLM"/>
    </source>
</evidence>
<sequence length="240" mass="27700">MRRPCWVVLNKKISFIFLAVIFILLIFFLASMTIKSRGAGKAPPREMFKIGLERTIASESFRYQTETKLITTGKANINFYSKVEGERAAPDQVQMKGTIMNTPVDFIQVGDSSYFRDQPSGRWVSLPGNKLSDMEIFYAELNPLAYFNFKDIPDLKYKGIVKVNGERLLQMEIRPILMDPFLELRLTDFSYMIWLSPEDYRIKQALIQAKEKNSPQSGIEINLSFWDYDKNISIVPPDVN</sequence>
<evidence type="ECO:0000313" key="3">
    <source>
        <dbReference type="Proteomes" id="UP001154312"/>
    </source>
</evidence>
<evidence type="ECO:0000313" key="2">
    <source>
        <dbReference type="EMBL" id="MDF9407934.1"/>
    </source>
</evidence>
<reference evidence="2" key="1">
    <citation type="submission" date="2022-02" db="EMBL/GenBank/DDBJ databases">
        <authorList>
            <person name="Leng L."/>
        </authorList>
    </citation>
    <scope>NUCLEOTIDE SEQUENCE</scope>
    <source>
        <strain evidence="2">JI</strain>
    </source>
</reference>